<dbReference type="EMBL" id="LLZZ01000022">
    <property type="protein sequence ID" value="KTB12343.1"/>
    <property type="molecule type" value="Genomic_DNA"/>
</dbReference>
<dbReference type="VEuPathDB" id="FungiDB:B1J91_F01881g"/>
<evidence type="ECO:0000256" key="1">
    <source>
        <dbReference type="SAM" id="MobiDB-lite"/>
    </source>
</evidence>
<feature type="compositionally biased region" description="Low complexity" evidence="1">
    <location>
        <begin position="129"/>
        <end position="147"/>
    </location>
</feature>
<organism evidence="2 3">
    <name type="scientific">Candida glabrata</name>
    <name type="common">Yeast</name>
    <name type="synonym">Torulopsis glabrata</name>
    <dbReference type="NCBI Taxonomy" id="5478"/>
    <lineage>
        <taxon>Eukaryota</taxon>
        <taxon>Fungi</taxon>
        <taxon>Dikarya</taxon>
        <taxon>Ascomycota</taxon>
        <taxon>Saccharomycotina</taxon>
        <taxon>Saccharomycetes</taxon>
        <taxon>Saccharomycetales</taxon>
        <taxon>Saccharomycetaceae</taxon>
        <taxon>Nakaseomyces</taxon>
    </lineage>
</organism>
<evidence type="ECO:0000313" key="3">
    <source>
        <dbReference type="Proteomes" id="UP000054886"/>
    </source>
</evidence>
<dbReference type="AlphaFoldDB" id="A0A0W0D5D9"/>
<feature type="region of interest" description="Disordered" evidence="1">
    <location>
        <begin position="108"/>
        <end position="158"/>
    </location>
</feature>
<protein>
    <submittedName>
        <fullName evidence="2">Uncharacterized protein</fullName>
    </submittedName>
</protein>
<evidence type="ECO:0000313" key="2">
    <source>
        <dbReference type="EMBL" id="KTB12343.1"/>
    </source>
</evidence>
<dbReference type="VEuPathDB" id="FungiDB:GVI51_F01639"/>
<name>A0A0W0D5D9_CANGB</name>
<dbReference type="Proteomes" id="UP000054886">
    <property type="component" value="Unassembled WGS sequence"/>
</dbReference>
<feature type="compositionally biased region" description="Polar residues" evidence="1">
    <location>
        <begin position="114"/>
        <end position="128"/>
    </location>
</feature>
<gene>
    <name evidence="2" type="ORF">AO440_001180</name>
</gene>
<sequence length="180" mass="20172">MKDLLDYSFSMEDLSVLETEFHGNSSGDTELVDFDEFLNIGDGLQLMTPPDVVTNSKEHSVTGDNSEPRGNALKNYQIEQKHAGKINENSEENIDLSTFLSLRSKNLQMKRSKSAQSVLQRSRSRSYGPSTLQTPPSSSSSMNYSATKVKRNPFYSPSGKVLKLIEKEKKKQQVSQESDK</sequence>
<comment type="caution">
    <text evidence="2">The sequence shown here is derived from an EMBL/GenBank/DDBJ whole genome shotgun (WGS) entry which is preliminary data.</text>
</comment>
<proteinExistence type="predicted"/>
<dbReference type="VEuPathDB" id="FungiDB:CAGL0F01881g"/>
<accession>A0A0W0D5D9</accession>
<dbReference type="VEuPathDB" id="FungiDB:GWK60_F01639"/>
<reference evidence="2 3" key="1">
    <citation type="submission" date="2015-10" db="EMBL/GenBank/DDBJ databases">
        <title>Draft genomes sequences of Candida glabrata isolates 1A, 1B, 2A, 2B, 3A and 3B.</title>
        <authorList>
            <person name="Haavelsrud O.E."/>
            <person name="Gaustad P."/>
        </authorList>
    </citation>
    <scope>NUCLEOTIDE SEQUENCE [LARGE SCALE GENOMIC DNA]</scope>
    <source>
        <strain evidence="2">910700640</strain>
    </source>
</reference>